<name>A0ABQ9IRE2_9CUCU</name>
<protein>
    <submittedName>
        <fullName evidence="1">Uncharacterized protein</fullName>
    </submittedName>
</protein>
<dbReference type="EMBL" id="JAPWTJ010003260">
    <property type="protein sequence ID" value="KAJ8959553.1"/>
    <property type="molecule type" value="Genomic_DNA"/>
</dbReference>
<organism evidence="1 2">
    <name type="scientific">Molorchus minor</name>
    <dbReference type="NCBI Taxonomy" id="1323400"/>
    <lineage>
        <taxon>Eukaryota</taxon>
        <taxon>Metazoa</taxon>
        <taxon>Ecdysozoa</taxon>
        <taxon>Arthropoda</taxon>
        <taxon>Hexapoda</taxon>
        <taxon>Insecta</taxon>
        <taxon>Pterygota</taxon>
        <taxon>Neoptera</taxon>
        <taxon>Endopterygota</taxon>
        <taxon>Coleoptera</taxon>
        <taxon>Polyphaga</taxon>
        <taxon>Cucujiformia</taxon>
        <taxon>Chrysomeloidea</taxon>
        <taxon>Cerambycidae</taxon>
        <taxon>Lamiinae</taxon>
        <taxon>Monochamini</taxon>
        <taxon>Molorchus</taxon>
    </lineage>
</organism>
<proteinExistence type="predicted"/>
<accession>A0ABQ9IRE2</accession>
<reference evidence="1" key="1">
    <citation type="journal article" date="2023" name="Insect Mol. Biol.">
        <title>Genome sequencing provides insights into the evolution of gene families encoding plant cell wall-degrading enzymes in longhorned beetles.</title>
        <authorList>
            <person name="Shin N.R."/>
            <person name="Okamura Y."/>
            <person name="Kirsch R."/>
            <person name="Pauchet Y."/>
        </authorList>
    </citation>
    <scope>NUCLEOTIDE SEQUENCE</scope>
    <source>
        <strain evidence="1">MMC_N1</strain>
    </source>
</reference>
<evidence type="ECO:0000313" key="2">
    <source>
        <dbReference type="Proteomes" id="UP001162164"/>
    </source>
</evidence>
<evidence type="ECO:0000313" key="1">
    <source>
        <dbReference type="EMBL" id="KAJ8959553.1"/>
    </source>
</evidence>
<sequence length="83" mass="9454">MIILKIELGYFCAGKLKEEFLTTRESPSTGSSADDEYICIKQFRIKKSVVTSLYFSGLRALVHFLDLRDVEMVLIFLTDTGKI</sequence>
<keyword evidence="2" id="KW-1185">Reference proteome</keyword>
<comment type="caution">
    <text evidence="1">The sequence shown here is derived from an EMBL/GenBank/DDBJ whole genome shotgun (WGS) entry which is preliminary data.</text>
</comment>
<gene>
    <name evidence="1" type="ORF">NQ317_005728</name>
</gene>
<dbReference type="Proteomes" id="UP001162164">
    <property type="component" value="Unassembled WGS sequence"/>
</dbReference>